<feature type="domain" description="HPr" evidence="1">
    <location>
        <begin position="1"/>
        <end position="99"/>
    </location>
</feature>
<dbReference type="Pfam" id="PF00381">
    <property type="entry name" value="PTS-HPr"/>
    <property type="match status" value="1"/>
</dbReference>
<proteinExistence type="predicted"/>
<dbReference type="InterPro" id="IPR000032">
    <property type="entry name" value="HPr-like"/>
</dbReference>
<evidence type="ECO:0000313" key="2">
    <source>
        <dbReference type="EMBL" id="CAB3390158.1"/>
    </source>
</evidence>
<dbReference type="InterPro" id="IPR035895">
    <property type="entry name" value="HPr-like_sf"/>
</dbReference>
<reference evidence="2 3" key="1">
    <citation type="submission" date="2020-04" db="EMBL/GenBank/DDBJ databases">
        <authorList>
            <person name="Hogendoorn C."/>
        </authorList>
    </citation>
    <scope>NUCLEOTIDE SEQUENCE [LARGE SCALE GENOMIC DNA]</scope>
    <source>
        <strain evidence="2">COOX1</strain>
    </source>
</reference>
<protein>
    <submittedName>
        <fullName evidence="2">Putative Catabolite repression HPr-like protein</fullName>
    </submittedName>
</protein>
<gene>
    <name evidence="2" type="ORF">COOX1_0268</name>
</gene>
<name>A0A6F9E004_9BACL</name>
<dbReference type="AlphaFoldDB" id="A0A6F9E004"/>
<evidence type="ECO:0000313" key="3">
    <source>
        <dbReference type="Proteomes" id="UP000502196"/>
    </source>
</evidence>
<organism evidence="2 3">
    <name type="scientific">Kyrpidia spormannii</name>
    <dbReference type="NCBI Taxonomy" id="2055160"/>
    <lineage>
        <taxon>Bacteria</taxon>
        <taxon>Bacillati</taxon>
        <taxon>Bacillota</taxon>
        <taxon>Bacilli</taxon>
        <taxon>Bacillales</taxon>
        <taxon>Alicyclobacillaceae</taxon>
        <taxon>Kyrpidia</taxon>
    </lineage>
</organism>
<dbReference type="EMBL" id="LR792683">
    <property type="protein sequence ID" value="CAB3390158.1"/>
    <property type="molecule type" value="Genomic_DNA"/>
</dbReference>
<evidence type="ECO:0000259" key="1">
    <source>
        <dbReference type="PROSITE" id="PS51350"/>
    </source>
</evidence>
<dbReference type="Gene3D" id="3.30.1340.10">
    <property type="entry name" value="HPr-like"/>
    <property type="match status" value="1"/>
</dbReference>
<dbReference type="SUPFAM" id="SSF55594">
    <property type="entry name" value="HPr-like"/>
    <property type="match status" value="1"/>
</dbReference>
<dbReference type="Proteomes" id="UP000502196">
    <property type="component" value="Chromosome"/>
</dbReference>
<accession>A0A6F9E004</accession>
<dbReference type="PROSITE" id="PS51350">
    <property type="entry name" value="PTS_HPR_DOM"/>
    <property type="match status" value="1"/>
</dbReference>
<sequence>MMTVQYLYSETVTVQRALTPEQTLEIVRMATRYDSEIQFRKYFFQGEAPLGGLTREANGKSVLGMLSLNLAKGDRVEIMTYGTDGDVALRTMVDFLQET</sequence>